<feature type="transmembrane region" description="Helical" evidence="8">
    <location>
        <begin position="247"/>
        <end position="266"/>
    </location>
</feature>
<evidence type="ECO:0000256" key="5">
    <source>
        <dbReference type="ARBA" id="ARBA00022989"/>
    </source>
</evidence>
<comment type="caution">
    <text evidence="9">The sequence shown here is derived from an EMBL/GenBank/DDBJ whole genome shotgun (WGS) entry which is preliminary data.</text>
</comment>
<evidence type="ECO:0000313" key="9">
    <source>
        <dbReference type="EMBL" id="GFS43737.1"/>
    </source>
</evidence>
<keyword evidence="7 8" id="KW-0472">Membrane</keyword>
<dbReference type="OrthoDB" id="6077599at2759"/>
<evidence type="ECO:0000313" key="10">
    <source>
        <dbReference type="Proteomes" id="UP000585474"/>
    </source>
</evidence>
<evidence type="ECO:0000256" key="3">
    <source>
        <dbReference type="ARBA" id="ARBA00022448"/>
    </source>
</evidence>
<sequence>MAAAAGAMDFFGLQGIDLDKGFVRETLTCENVTRSSATIQAIGSSPEYLFTSFEFGHRNLNSIMVYDLQDSFRPVTEIGHCEIYGVGLNSAIPTTKLRWFSSYNMLMASGSHSGPLGVVGNIKLWDIRSGTAVWELKEKVNCFADVTVSNNLSVIYKGGVNSGEVFFVDLRNIDNENSWICLGDSRKLHYFIIISLVGYLALKVSKPRTGPSVRPKELDLFFTSVSAATVSSMSTVEMEVFSNTQPVILTILMLVGGEVFNSLLGLQLMRFKFTKNDEPVNQVVSVISDSEYAASANSESQVELVHVSGYSLISVYIILVPSASQILKNKGLSIQTFSVFTTVTTTFANGGFIPTNENMMVFINNSGLLLLLIPQVLLGNILFALCLRFVIWALEREEFSYILKSHKQLGYDHLLSCFQSLCLTATTFGLILVQFILFYSMEWTSKAMEGLNSYHKLVGSLFQVVSSRHSGESVVDLYIISPANLVLFIVMM</sequence>
<keyword evidence="6" id="KW-0406">Ion transport</keyword>
<feature type="transmembrane region" description="Helical" evidence="8">
    <location>
        <begin position="368"/>
        <end position="393"/>
    </location>
</feature>
<keyword evidence="4 8" id="KW-0812">Transmembrane</keyword>
<reference evidence="10" key="1">
    <citation type="submission" date="2019-07" db="EMBL/GenBank/DDBJ databases">
        <title>De Novo Assembly of kiwifruit Actinidia rufa.</title>
        <authorList>
            <person name="Sugita-Konishi S."/>
            <person name="Sato K."/>
            <person name="Mori E."/>
            <person name="Abe Y."/>
            <person name="Kisaki G."/>
            <person name="Hamano K."/>
            <person name="Suezawa K."/>
            <person name="Otani M."/>
            <person name="Fukuda T."/>
            <person name="Manabe T."/>
            <person name="Gomi K."/>
            <person name="Tabuchi M."/>
            <person name="Akimitsu K."/>
            <person name="Kataoka I."/>
        </authorList>
    </citation>
    <scope>NUCLEOTIDE SEQUENCE [LARGE SCALE GENOMIC DNA]</scope>
    <source>
        <strain evidence="10">cv. Fuchu</strain>
    </source>
</reference>
<comment type="subcellular location">
    <subcellularLocation>
        <location evidence="1">Membrane</location>
        <topology evidence="1">Multi-pass membrane protein</topology>
    </subcellularLocation>
</comment>
<dbReference type="AlphaFoldDB" id="A0A7J0DYB9"/>
<dbReference type="InterPro" id="IPR003445">
    <property type="entry name" value="Cat_transpt"/>
</dbReference>
<feature type="transmembrane region" description="Helical" evidence="8">
    <location>
        <begin position="413"/>
        <end position="439"/>
    </location>
</feature>
<gene>
    <name evidence="9" type="ORF">Acr_00g0086620</name>
</gene>
<dbReference type="InterPro" id="IPR015943">
    <property type="entry name" value="WD40/YVTN_repeat-like_dom_sf"/>
</dbReference>
<evidence type="ECO:0000256" key="8">
    <source>
        <dbReference type="SAM" id="Phobius"/>
    </source>
</evidence>
<evidence type="ECO:0000256" key="4">
    <source>
        <dbReference type="ARBA" id="ARBA00022692"/>
    </source>
</evidence>
<evidence type="ECO:0000256" key="7">
    <source>
        <dbReference type="ARBA" id="ARBA00023136"/>
    </source>
</evidence>
<dbReference type="PANTHER" id="PTHR31064">
    <property type="entry name" value="POTASSIUM TRANSPORT PROTEIN DDB_G0292412-RELATED"/>
    <property type="match status" value="1"/>
</dbReference>
<dbReference type="EMBL" id="BJWL01000429">
    <property type="protein sequence ID" value="GFS43737.1"/>
    <property type="molecule type" value="Genomic_DNA"/>
</dbReference>
<dbReference type="PANTHER" id="PTHR31064:SF30">
    <property type="entry name" value="HIGH-AFFINITY POTASSIUM TRANSPORT PROTEIN-RELATED"/>
    <property type="match status" value="1"/>
</dbReference>
<dbReference type="Pfam" id="PF02386">
    <property type="entry name" value="TrkH"/>
    <property type="match status" value="1"/>
</dbReference>
<accession>A0A7J0DYB9</accession>
<keyword evidence="10" id="KW-1185">Reference proteome</keyword>
<keyword evidence="3" id="KW-0813">Transport</keyword>
<dbReference type="Gene3D" id="2.130.10.10">
    <property type="entry name" value="YVTN repeat-like/Quinoprotein amine dehydrogenase"/>
    <property type="match status" value="1"/>
</dbReference>
<evidence type="ECO:0000256" key="6">
    <source>
        <dbReference type="ARBA" id="ARBA00023065"/>
    </source>
</evidence>
<evidence type="ECO:0000256" key="1">
    <source>
        <dbReference type="ARBA" id="ARBA00004141"/>
    </source>
</evidence>
<dbReference type="InterPro" id="IPR036322">
    <property type="entry name" value="WD40_repeat_dom_sf"/>
</dbReference>
<protein>
    <submittedName>
        <fullName evidence="9">BTB/POZ domain with WD40/YVTN repeat-like protein</fullName>
    </submittedName>
</protein>
<organism evidence="9 10">
    <name type="scientific">Actinidia rufa</name>
    <dbReference type="NCBI Taxonomy" id="165716"/>
    <lineage>
        <taxon>Eukaryota</taxon>
        <taxon>Viridiplantae</taxon>
        <taxon>Streptophyta</taxon>
        <taxon>Embryophyta</taxon>
        <taxon>Tracheophyta</taxon>
        <taxon>Spermatophyta</taxon>
        <taxon>Magnoliopsida</taxon>
        <taxon>eudicotyledons</taxon>
        <taxon>Gunneridae</taxon>
        <taxon>Pentapetalae</taxon>
        <taxon>asterids</taxon>
        <taxon>Ericales</taxon>
        <taxon>Actinidiaceae</taxon>
        <taxon>Actinidia</taxon>
    </lineage>
</organism>
<evidence type="ECO:0000256" key="2">
    <source>
        <dbReference type="ARBA" id="ARBA00010864"/>
    </source>
</evidence>
<name>A0A7J0DYB9_9ERIC</name>
<dbReference type="SUPFAM" id="SSF50978">
    <property type="entry name" value="WD40 repeat-like"/>
    <property type="match status" value="1"/>
</dbReference>
<comment type="similarity">
    <text evidence="2">Belongs to the TrkH potassium transport family. HKT (TC 2.A.38.3) subfamily.</text>
</comment>
<dbReference type="InterPro" id="IPR051143">
    <property type="entry name" value="TrkH_K-transport"/>
</dbReference>
<proteinExistence type="inferred from homology"/>
<dbReference type="Proteomes" id="UP000585474">
    <property type="component" value="Unassembled WGS sequence"/>
</dbReference>
<keyword evidence="5 8" id="KW-1133">Transmembrane helix</keyword>
<dbReference type="GO" id="GO:0015081">
    <property type="term" value="F:sodium ion transmembrane transporter activity"/>
    <property type="evidence" value="ECO:0007669"/>
    <property type="project" value="TreeGrafter"/>
</dbReference>
<dbReference type="GO" id="GO:0005886">
    <property type="term" value="C:plasma membrane"/>
    <property type="evidence" value="ECO:0007669"/>
    <property type="project" value="TreeGrafter"/>
</dbReference>